<protein>
    <submittedName>
        <fullName evidence="4">N-acetyltransferase</fullName>
    </submittedName>
</protein>
<dbReference type="EMBL" id="CP068595">
    <property type="protein sequence ID" value="QQZ59014.1"/>
    <property type="molecule type" value="Genomic_DNA"/>
</dbReference>
<dbReference type="SUPFAM" id="SSF55729">
    <property type="entry name" value="Acyl-CoA N-acyltransferases (Nat)"/>
    <property type="match status" value="1"/>
</dbReference>
<dbReference type="Gene3D" id="3.40.630.30">
    <property type="match status" value="1"/>
</dbReference>
<dbReference type="Pfam" id="PF00583">
    <property type="entry name" value="Acetyltransf_1"/>
    <property type="match status" value="1"/>
</dbReference>
<sequence>MNTTLIVRQATLKDIESILRIYNQGIEDRIATLEMETKDFSYMKAWFKDHHGRFSVLVAEKEGEVIGWASLNPYSHRCAYNGVADLSVYIDRGFRGQGVGSSLLESLHKVAKENSFYKIVLFTFPFNQSGQGLYQKMGYRQVGVFEKQGIMDGEFIDVMIMEKLL</sequence>
<dbReference type="InterPro" id="IPR016181">
    <property type="entry name" value="Acyl_CoA_acyltransferase"/>
</dbReference>
<accession>A0A974P7U5</accession>
<organism evidence="4 5">
    <name type="scientific">Paenibacillus sonchi</name>
    <dbReference type="NCBI Taxonomy" id="373687"/>
    <lineage>
        <taxon>Bacteria</taxon>
        <taxon>Bacillati</taxon>
        <taxon>Bacillota</taxon>
        <taxon>Bacilli</taxon>
        <taxon>Bacillales</taxon>
        <taxon>Paenibacillaceae</taxon>
        <taxon>Paenibacillus</taxon>
        <taxon>Paenibacillus sonchi group</taxon>
    </lineage>
</organism>
<dbReference type="PANTHER" id="PTHR43072">
    <property type="entry name" value="N-ACETYLTRANSFERASE"/>
    <property type="match status" value="1"/>
</dbReference>
<evidence type="ECO:0000259" key="3">
    <source>
        <dbReference type="PROSITE" id="PS51186"/>
    </source>
</evidence>
<dbReference type="AlphaFoldDB" id="A0A974P7U5"/>
<keyword evidence="2" id="KW-0012">Acyltransferase</keyword>
<dbReference type="CDD" id="cd04301">
    <property type="entry name" value="NAT_SF"/>
    <property type="match status" value="1"/>
</dbReference>
<evidence type="ECO:0000256" key="2">
    <source>
        <dbReference type="ARBA" id="ARBA00023315"/>
    </source>
</evidence>
<keyword evidence="5" id="KW-1185">Reference proteome</keyword>
<proteinExistence type="predicted"/>
<name>A0A974P7U5_9BACL</name>
<feature type="domain" description="N-acetyltransferase" evidence="3">
    <location>
        <begin position="5"/>
        <end position="165"/>
    </location>
</feature>
<keyword evidence="1" id="KW-0808">Transferase</keyword>
<dbReference type="GO" id="GO:0016747">
    <property type="term" value="F:acyltransferase activity, transferring groups other than amino-acyl groups"/>
    <property type="evidence" value="ECO:0007669"/>
    <property type="project" value="InterPro"/>
</dbReference>
<dbReference type="NCBIfam" id="NF040503">
    <property type="entry name" value="resist_ArsN1a"/>
    <property type="match status" value="1"/>
</dbReference>
<dbReference type="KEGG" id="pson:JI735_20035"/>
<evidence type="ECO:0000313" key="5">
    <source>
        <dbReference type="Proteomes" id="UP000595841"/>
    </source>
</evidence>
<dbReference type="PROSITE" id="PS51186">
    <property type="entry name" value="GNAT"/>
    <property type="match status" value="1"/>
</dbReference>
<dbReference type="InterPro" id="IPR000182">
    <property type="entry name" value="GNAT_dom"/>
</dbReference>
<evidence type="ECO:0000256" key="1">
    <source>
        <dbReference type="ARBA" id="ARBA00022679"/>
    </source>
</evidence>
<dbReference type="RefSeq" id="WP_039835953.1">
    <property type="nucleotide sequence ID" value="NZ_CP068595.1"/>
</dbReference>
<evidence type="ECO:0000313" key="4">
    <source>
        <dbReference type="EMBL" id="QQZ59014.1"/>
    </source>
</evidence>
<dbReference type="PANTHER" id="PTHR43072:SF23">
    <property type="entry name" value="UPF0039 PROTEIN C11D3.02C"/>
    <property type="match status" value="1"/>
</dbReference>
<dbReference type="Proteomes" id="UP000595841">
    <property type="component" value="Chromosome"/>
</dbReference>
<gene>
    <name evidence="4" type="ORF">JI735_20035</name>
</gene>
<reference evidence="4 5" key="1">
    <citation type="submission" date="2021-01" db="EMBL/GenBank/DDBJ databases">
        <title>Whole genome sequence of Paenibacillus sonchi LMG 24727 for comparative genomics.</title>
        <authorList>
            <person name="Lee G."/>
            <person name="Kim M.-J."/>
            <person name="Lim K."/>
            <person name="Shin J.-H."/>
        </authorList>
    </citation>
    <scope>NUCLEOTIDE SEQUENCE [LARGE SCALE GENOMIC DNA]</scope>
    <source>
        <strain evidence="4 5">LMG 24727</strain>
    </source>
</reference>